<dbReference type="Pfam" id="PF03765">
    <property type="entry name" value="CRAL_TRIO_N"/>
    <property type="match status" value="1"/>
</dbReference>
<dbReference type="Pfam" id="PF00650">
    <property type="entry name" value="CRAL_TRIO"/>
    <property type="match status" value="1"/>
</dbReference>
<evidence type="ECO:0000259" key="2">
    <source>
        <dbReference type="PROSITE" id="PS50191"/>
    </source>
</evidence>
<dbReference type="Proteomes" id="UP000308199">
    <property type="component" value="Unassembled WGS sequence"/>
</dbReference>
<dbReference type="CDD" id="cd00170">
    <property type="entry name" value="SEC14"/>
    <property type="match status" value="1"/>
</dbReference>
<dbReference type="InterPro" id="IPR001251">
    <property type="entry name" value="CRAL-TRIO_dom"/>
</dbReference>
<organism evidence="3 4">
    <name type="scientific">Phellinidium pouzarii</name>
    <dbReference type="NCBI Taxonomy" id="167371"/>
    <lineage>
        <taxon>Eukaryota</taxon>
        <taxon>Fungi</taxon>
        <taxon>Dikarya</taxon>
        <taxon>Basidiomycota</taxon>
        <taxon>Agaricomycotina</taxon>
        <taxon>Agaricomycetes</taxon>
        <taxon>Hymenochaetales</taxon>
        <taxon>Hymenochaetaceae</taxon>
        <taxon>Phellinidium</taxon>
    </lineage>
</organism>
<dbReference type="InterPro" id="IPR036273">
    <property type="entry name" value="CRAL/TRIO_N_dom_sf"/>
</dbReference>
<comment type="caution">
    <text evidence="3">The sequence shown here is derived from an EMBL/GenBank/DDBJ whole genome shotgun (WGS) entry which is preliminary data.</text>
</comment>
<reference evidence="3 4" key="1">
    <citation type="submission" date="2019-02" db="EMBL/GenBank/DDBJ databases">
        <title>Genome sequencing of the rare red list fungi Phellinidium pouzarii.</title>
        <authorList>
            <person name="Buettner E."/>
            <person name="Kellner H."/>
        </authorList>
    </citation>
    <scope>NUCLEOTIDE SEQUENCE [LARGE SCALE GENOMIC DNA]</scope>
    <source>
        <strain evidence="3 4">DSM 108285</strain>
    </source>
</reference>
<feature type="domain" description="CRAL-TRIO" evidence="2">
    <location>
        <begin position="147"/>
        <end position="241"/>
    </location>
</feature>
<dbReference type="SUPFAM" id="SSF46938">
    <property type="entry name" value="CRAL/TRIO N-terminal domain"/>
    <property type="match status" value="1"/>
</dbReference>
<dbReference type="SUPFAM" id="SSF52087">
    <property type="entry name" value="CRAL/TRIO domain"/>
    <property type="match status" value="1"/>
</dbReference>
<sequence>MSDLTPLPVPHIPANEKAEDTNLTEEQETKRKEALAYFDNHDYRLPDEEKGELMDEEKMWLSNDCILRYLRASKWVVATTQQRLEETLKWRREHGFYDGTFSAEVIEPEAVTGKQVLFGFDTKGRPAFYMIPSRQNTEESPRQLQSLDLLINFADRGKNPSFSTARQMLHIIQAHYPERLGLALIINVPMLVNAFFRLIMPFVDPITRNKVKFNPRVIEDGFFEKDQIMKKWWGGDRDFEYDHKHYWPALVSMTDERRNKQMQRWKELGAKVGISEWEMKSGWTSTPTPSLAPASTLELEKVLDTEIVLTNSAVEVLAQ</sequence>
<dbReference type="InterPro" id="IPR036865">
    <property type="entry name" value="CRAL-TRIO_dom_sf"/>
</dbReference>
<evidence type="ECO:0000256" key="1">
    <source>
        <dbReference type="SAM" id="MobiDB-lite"/>
    </source>
</evidence>
<feature type="region of interest" description="Disordered" evidence="1">
    <location>
        <begin position="1"/>
        <end position="28"/>
    </location>
</feature>
<dbReference type="InterPro" id="IPR052578">
    <property type="entry name" value="PI_Transfer_CRAL-TRIO"/>
</dbReference>
<keyword evidence="4" id="KW-1185">Reference proteome</keyword>
<dbReference type="Gene3D" id="3.40.525.10">
    <property type="entry name" value="CRAL-TRIO lipid binding domain"/>
    <property type="match status" value="1"/>
</dbReference>
<dbReference type="PROSITE" id="PS50191">
    <property type="entry name" value="CRAL_TRIO"/>
    <property type="match status" value="1"/>
</dbReference>
<dbReference type="AlphaFoldDB" id="A0A4S4KZW6"/>
<evidence type="ECO:0000313" key="4">
    <source>
        <dbReference type="Proteomes" id="UP000308199"/>
    </source>
</evidence>
<dbReference type="PANTHER" id="PTHR45824:SF29">
    <property type="entry name" value="GH16843P"/>
    <property type="match status" value="1"/>
</dbReference>
<protein>
    <recommendedName>
        <fullName evidence="2">CRAL-TRIO domain-containing protein</fullName>
    </recommendedName>
</protein>
<accession>A0A4S4KZW6</accession>
<dbReference type="EMBL" id="SGPK01000386">
    <property type="protein sequence ID" value="THH04011.1"/>
    <property type="molecule type" value="Genomic_DNA"/>
</dbReference>
<evidence type="ECO:0000313" key="3">
    <source>
        <dbReference type="EMBL" id="THH04011.1"/>
    </source>
</evidence>
<gene>
    <name evidence="3" type="ORF">EW145_g5834</name>
</gene>
<dbReference type="PANTHER" id="PTHR45824">
    <property type="entry name" value="GH16843P"/>
    <property type="match status" value="1"/>
</dbReference>
<dbReference type="GO" id="GO:0008526">
    <property type="term" value="F:phosphatidylinositol transfer activity"/>
    <property type="evidence" value="ECO:0007669"/>
    <property type="project" value="TreeGrafter"/>
</dbReference>
<dbReference type="SMART" id="SM00516">
    <property type="entry name" value="SEC14"/>
    <property type="match status" value="1"/>
</dbReference>
<name>A0A4S4KZW6_9AGAM</name>
<proteinExistence type="predicted"/>
<dbReference type="SMART" id="SM01100">
    <property type="entry name" value="CRAL_TRIO_N"/>
    <property type="match status" value="1"/>
</dbReference>
<dbReference type="InterPro" id="IPR011074">
    <property type="entry name" value="CRAL/TRIO_N_dom"/>
</dbReference>
<dbReference type="OrthoDB" id="75724at2759"/>